<reference evidence="2" key="1">
    <citation type="submission" date="2022-07" db="EMBL/GenBank/DDBJ databases">
        <authorList>
            <person name="Kouya T."/>
            <person name="Ishiyama Y."/>
        </authorList>
    </citation>
    <scope>NUCLEOTIDE SEQUENCE</scope>
    <source>
        <strain evidence="2">WR16-4</strain>
    </source>
</reference>
<gene>
    <name evidence="2" type="ORF">WR164_14900</name>
</gene>
<name>A0A9W6ESX5_9LACO</name>
<proteinExistence type="predicted"/>
<dbReference type="EMBL" id="BRPL01000004">
    <property type="protein sequence ID" value="GLB47511.1"/>
    <property type="molecule type" value="Genomic_DNA"/>
</dbReference>
<dbReference type="AlphaFoldDB" id="A0A9W6ESX5"/>
<accession>A0A9W6ESX5</accession>
<dbReference type="Proteomes" id="UP001144204">
    <property type="component" value="Unassembled WGS sequence"/>
</dbReference>
<dbReference type="RefSeq" id="WP_286137050.1">
    <property type="nucleotide sequence ID" value="NZ_BRPL01000004.1"/>
</dbReference>
<feature type="transmembrane region" description="Helical" evidence="1">
    <location>
        <begin position="139"/>
        <end position="161"/>
    </location>
</feature>
<evidence type="ECO:0000313" key="2">
    <source>
        <dbReference type="EMBL" id="GLB47511.1"/>
    </source>
</evidence>
<feature type="transmembrane region" description="Helical" evidence="1">
    <location>
        <begin position="92"/>
        <end position="111"/>
    </location>
</feature>
<reference evidence="2" key="2">
    <citation type="journal article" date="2023" name="PLoS ONE">
        <title>Philodulcilactobacillus myokoensis gen. nov., sp. nov., a fructophilic, acidophilic, and agar-phobic lactic acid bacterium isolated from fermented vegetable extracts.</title>
        <authorList>
            <person name="Kouya T."/>
            <person name="Ishiyama Y."/>
            <person name="Ohashi S."/>
            <person name="Kumakubo R."/>
            <person name="Yamazaki T."/>
            <person name="Otaki T."/>
        </authorList>
    </citation>
    <scope>NUCLEOTIDE SEQUENCE</scope>
    <source>
        <strain evidence="2">WR16-4</strain>
    </source>
</reference>
<feature type="transmembrane region" description="Helical" evidence="1">
    <location>
        <begin position="20"/>
        <end position="40"/>
    </location>
</feature>
<sequence length="237" mass="27910">MKISIITRLFLRKDLKAAGYFYIFFIMGSIFLSIIIDLIFNRLDSIINLNFGILNLIDYASWIFILIYSLITYRNFKFLIQNGISRTTFWEARISSVFIISVVYTFIDLLIDEILKFNPTLVSQNFITIYNHDYFNSSIIWFIIISLLNIMGMSLIGIVWGSFRSLFSKKIKLLLRIVIPFLILFSIIFMISDSSIFNKLEMFYSDIFSTVFYSSLIDIILLLASYFIYQKLQIKKN</sequence>
<keyword evidence="1" id="KW-0812">Transmembrane</keyword>
<feature type="transmembrane region" description="Helical" evidence="1">
    <location>
        <begin position="46"/>
        <end position="71"/>
    </location>
</feature>
<feature type="transmembrane region" description="Helical" evidence="1">
    <location>
        <begin position="173"/>
        <end position="191"/>
    </location>
</feature>
<evidence type="ECO:0000256" key="1">
    <source>
        <dbReference type="SAM" id="Phobius"/>
    </source>
</evidence>
<keyword evidence="1" id="KW-1133">Transmembrane helix</keyword>
<keyword evidence="3" id="KW-1185">Reference proteome</keyword>
<keyword evidence="1" id="KW-0472">Membrane</keyword>
<feature type="transmembrane region" description="Helical" evidence="1">
    <location>
        <begin position="211"/>
        <end position="229"/>
    </location>
</feature>
<protein>
    <submittedName>
        <fullName evidence="2">Uncharacterized protein</fullName>
    </submittedName>
</protein>
<comment type="caution">
    <text evidence="2">The sequence shown here is derived from an EMBL/GenBank/DDBJ whole genome shotgun (WGS) entry which is preliminary data.</text>
</comment>
<organism evidence="2 3">
    <name type="scientific">Philodulcilactobacillus myokoensis</name>
    <dbReference type="NCBI Taxonomy" id="2929573"/>
    <lineage>
        <taxon>Bacteria</taxon>
        <taxon>Bacillati</taxon>
        <taxon>Bacillota</taxon>
        <taxon>Bacilli</taxon>
        <taxon>Lactobacillales</taxon>
        <taxon>Lactobacillaceae</taxon>
        <taxon>Philodulcilactobacillus</taxon>
    </lineage>
</organism>
<evidence type="ECO:0000313" key="3">
    <source>
        <dbReference type="Proteomes" id="UP001144204"/>
    </source>
</evidence>